<feature type="region of interest" description="Disordered" evidence="2">
    <location>
        <begin position="248"/>
        <end position="381"/>
    </location>
</feature>
<name>A0A1Q9DHS3_SYMMI</name>
<dbReference type="Gene3D" id="3.30.420.10">
    <property type="entry name" value="Ribonuclease H-like superfamily/Ribonuclease H"/>
    <property type="match status" value="1"/>
</dbReference>
<evidence type="ECO:0000313" key="4">
    <source>
        <dbReference type="EMBL" id="OLP94717.1"/>
    </source>
</evidence>
<feature type="coiled-coil region" evidence="1">
    <location>
        <begin position="110"/>
        <end position="137"/>
    </location>
</feature>
<feature type="region of interest" description="Disordered" evidence="2">
    <location>
        <begin position="209"/>
        <end position="236"/>
    </location>
</feature>
<feature type="domain" description="Endonuclease/exonuclease/phosphatase" evidence="3">
    <location>
        <begin position="1521"/>
        <end position="1744"/>
    </location>
</feature>
<evidence type="ECO:0000256" key="2">
    <source>
        <dbReference type="SAM" id="MobiDB-lite"/>
    </source>
</evidence>
<feature type="compositionally biased region" description="Basic and acidic residues" evidence="2">
    <location>
        <begin position="271"/>
        <end position="302"/>
    </location>
</feature>
<dbReference type="InterPro" id="IPR036691">
    <property type="entry name" value="Endo/exonu/phosph_ase_sf"/>
</dbReference>
<accession>A0A1Q9DHS3</accession>
<sequence>MGGKKAWGRQSGNDSYAAASWPSSAYWGYWKGTWSPRNTKSAERYDQVELRHQPATSLERDDDGYGRSAYLTAVQRAVTAARKQDVRLRKINEEKLSRQKLWKQYVEDTKRKFAKQKREFEQDMQRLEADRVATIEAGQMSAAQVKAIVIGQSRPPQSAEPLETVAAWEALWRGVEAPPSGATFLDEAMAAAAQGGMEVDLPTWEEFGPPAAEAPELKPVHLPPAPPGLPEPTYTALSPNAANARYAPYPATSPVTRPVAVNTGVTLTAEEPTRHYGPRDPGPHHAPAGERPPRQGVKEATKRPPARPPTAGLAEKLEAKRKDAEGVAMRPFRTSQRPGPSDAGTASGENGVTTEPPGHPGGRIPILEDDEESEEVPRCQKDASVAQGHLPGDLETTPMMAASPLQFLGVQATAIVRTFLMLACFVFLRFLFRAFCLRPLARGMNTVIPSGTMKALLRPLQGLTGLHSQVTHPGLLQDDDRELQIFAGMNHRPWPASEQIVLCDGDVITASFVPDPGIGHFSIEPLFQAGAVWGPICDFFTLDIHEATCILHENKRYTFKPHYHYDMSLVQYICQRLRLRPEETVMCTFEIKDLDVHGVYCRNVVAVHDVPSPLATGVTRDQAQDLFALLDFRPLGMRPYAICVSQPKLHIPTIAANFGLLLPPATTIEVAGGTRKRENVRFEGHARILFYAGHAWLQSESSSDADPSPQAAEDGGDQTPRQESALQAHAPWESSSISDTDQLVSQATWYHDPTLPEGHSWNLHLPHEAAESTCNEASAVVAQPPVSPPPGVASPVPELTGTAPDTGSTQPGTADVTMQQELDVCSESDTRAQTVDATCPIIALIYVPDTIPEVITIELNFPTAVPQLLAAVETARADDRAQAFPNLSPVSPQLTLDFAILVAAPEWLTEYVVVLMDCRRIEQGVFAVKVPHCLSRESLLLAAGLPADMPARVFVHGLLLPLTRSQRITLVPGMAISVVPPLEGAPICYDLPDRLVTTQGWNHEAELPGPRNFFGTSFRVLTDAWPLNFQIQSGRRGHFRADLTAALGAAEHRLSIRASRLIGSLTRVLTVGPVVAYGEDEAMLEASACDWLGSFLGASQLGAGMSTYGLYCQILTVAFVEDETNAVDVSTPLQWPLDDQNPGPSGDDQEDTNEDLHNPSPHDAAPEAMAPPRKRVPRGVLPMGHRLITLLEESVASPRSQAYFLAATLLDTLVEHLSHPEPGCLPEGGPAELCLMDYLPPPAFAIDQDSVYMPHDPAILSRIFRPWPKDWLLQPQWRPPGLPASTDKALQDTVPWNVLFSTDLSDVVSFSLFTDGSADHMRGLLAGKIDGNPVSPWPTTGPPALHAEHAAIAVAVLWSLQMRGALETVRCTIFFDCTAAGWSAEGSWPTSDKIGRFAHHLAMTARATPGLDMTFQHVKGHSNHPWNDLADHAAKSASWGRQWPEPSYTLCHELYQQDLSWLAVEQDARDHHAVPLLDGALVWNTEPASHAPISPEQLVPTVGGSTASANSAAKLCEACFATINIQSLKGKGKYVEEQLDTRGVNLAFLQETKLSSGAITSQHYLRLHTNANSHWGVAVWVHRHRGLLSIGGRPLQVDENDVAVLHEDPRLLALLITVGEVRIGVISGHCPHLAKQPERDAFLAELGPLLQRLKHVHLVVGGLDLNGRIPCGFQDVSGTLEFGEPDDTGWRAASLFAEAGIWIPSMFPQLHCGDSATYYHPNGQPHRIDYVLLGGRAVVVKACSEVDVTFDNGSPQEDHKLVKLEFQGFLDAAASSKRLSRVKYDRDCLMTPEGREVLKRAFDSFPQPSWNTSPDHHCHALEEHLRSVLDESFSVPQSTKRASYIPDKVWQLRDRKISFKKRVRFRAGLWAALLSRAFLQWKEDQDYGVIALLAKQSLLYEVAATAVKLITADIRRIILRAKNAFLQRVAAEGHQGAAKILQRVKRAGLGGAKSRPISRPLPLLLHPTDNSAVTTRQQRDQVWMLHFGKQEQGQAMPVVDFLQEASSTCCDPTVVWTADLLPAYSDIEAVFRDIPRNKAAGIDNIPGEVFRAVPPEAARAVFPLFLKSMLWQHQPVQWRGGILYEAFKRSGLQSAVENYRSLFVSNYLGKAYHRVVRNKTQAQCRDEFHSLHLGSRKQAPVTFAALFVLSHLRRSHRHGHSASVLYLDTSAAYYRIVRELAVGDIRRDDTVIRLFQRFGLDADDMQELMATVATGGMLAQAGAPSALRQVVKDVHLNTWFVSRFSDGSQVCSSLAGSRPGESWADLIYAFVYSRVLWKVHEFAVAEDLTFSVPHDASRGIFTADQEGQRLNVTDTTWADDSAFPLEDENPLRLLQKTRRLCTLVISFCEGHGMMPNLKPGKTSVLLRLFGPGSKKARRTFFPDGTKSLLLPDLGVGIAVMDHYKHLGGYLDCRLAMKQEARHRLAQASSSYDSAKALLLGSPKLELATRAALFETAVTPTFFNVGLWIPTGQDERTWFDVLREDLRWFIHQDEANWPAVQAQDWSQWQEVLSFGSKKRRQDDSSDFTLSVPLRRGSIPPVPAIPHWGAEQTAVYRELCDFLQAVPVSMSEETMFNAIVSILRRDPLYQDEIIRIVDLLQEEVQPTVARC</sequence>
<dbReference type="InterPro" id="IPR005135">
    <property type="entry name" value="Endo/exonuclease/phosphatase"/>
</dbReference>
<dbReference type="Pfam" id="PF03372">
    <property type="entry name" value="Exo_endo_phos"/>
    <property type="match status" value="1"/>
</dbReference>
<dbReference type="InterPro" id="IPR036397">
    <property type="entry name" value="RNaseH_sf"/>
</dbReference>
<gene>
    <name evidence="4" type="ORF">AK812_SmicGene23251</name>
</gene>
<evidence type="ECO:0000256" key="1">
    <source>
        <dbReference type="SAM" id="Coils"/>
    </source>
</evidence>
<evidence type="ECO:0000259" key="3">
    <source>
        <dbReference type="Pfam" id="PF03372"/>
    </source>
</evidence>
<dbReference type="GO" id="GO:0003824">
    <property type="term" value="F:catalytic activity"/>
    <property type="evidence" value="ECO:0007669"/>
    <property type="project" value="InterPro"/>
</dbReference>
<dbReference type="SUPFAM" id="SSF53098">
    <property type="entry name" value="Ribonuclease H-like"/>
    <property type="match status" value="1"/>
</dbReference>
<keyword evidence="1" id="KW-0175">Coiled coil</keyword>
<dbReference type="OrthoDB" id="10307255at2759"/>
<comment type="caution">
    <text evidence="4">The sequence shown here is derived from an EMBL/GenBank/DDBJ whole genome shotgun (WGS) entry which is preliminary data.</text>
</comment>
<evidence type="ECO:0000313" key="5">
    <source>
        <dbReference type="Proteomes" id="UP000186817"/>
    </source>
</evidence>
<dbReference type="EMBL" id="LSRX01000532">
    <property type="protein sequence ID" value="OLP94717.1"/>
    <property type="molecule type" value="Genomic_DNA"/>
</dbReference>
<organism evidence="4 5">
    <name type="scientific">Symbiodinium microadriaticum</name>
    <name type="common">Dinoflagellate</name>
    <name type="synonym">Zooxanthella microadriatica</name>
    <dbReference type="NCBI Taxonomy" id="2951"/>
    <lineage>
        <taxon>Eukaryota</taxon>
        <taxon>Sar</taxon>
        <taxon>Alveolata</taxon>
        <taxon>Dinophyceae</taxon>
        <taxon>Suessiales</taxon>
        <taxon>Symbiodiniaceae</taxon>
        <taxon>Symbiodinium</taxon>
    </lineage>
</organism>
<feature type="compositionally biased region" description="Pro residues" evidence="2">
    <location>
        <begin position="221"/>
        <end position="230"/>
    </location>
</feature>
<dbReference type="Proteomes" id="UP000186817">
    <property type="component" value="Unassembled WGS sequence"/>
</dbReference>
<feature type="compositionally biased region" description="Basic and acidic residues" evidence="2">
    <location>
        <begin position="315"/>
        <end position="325"/>
    </location>
</feature>
<keyword evidence="5" id="KW-1185">Reference proteome</keyword>
<feature type="compositionally biased region" description="Low complexity" evidence="2">
    <location>
        <begin position="700"/>
        <end position="713"/>
    </location>
</feature>
<dbReference type="SUPFAM" id="SSF56219">
    <property type="entry name" value="DNase I-like"/>
    <property type="match status" value="1"/>
</dbReference>
<dbReference type="GO" id="GO:0003676">
    <property type="term" value="F:nucleic acid binding"/>
    <property type="evidence" value="ECO:0007669"/>
    <property type="project" value="InterPro"/>
</dbReference>
<feature type="region of interest" description="Disordered" evidence="2">
    <location>
        <begin position="1131"/>
        <end position="1176"/>
    </location>
</feature>
<protein>
    <recommendedName>
        <fullName evidence="3">Endonuclease/exonuclease/phosphatase domain-containing protein</fullName>
    </recommendedName>
</protein>
<proteinExistence type="predicted"/>
<reference evidence="4 5" key="1">
    <citation type="submission" date="2016-02" db="EMBL/GenBank/DDBJ databases">
        <title>Genome analysis of coral dinoflagellate symbionts highlights evolutionary adaptations to a symbiotic lifestyle.</title>
        <authorList>
            <person name="Aranda M."/>
            <person name="Li Y."/>
            <person name="Liew Y.J."/>
            <person name="Baumgarten S."/>
            <person name="Simakov O."/>
            <person name="Wilson M."/>
            <person name="Piel J."/>
            <person name="Ashoor H."/>
            <person name="Bougouffa S."/>
            <person name="Bajic V.B."/>
            <person name="Ryu T."/>
            <person name="Ravasi T."/>
            <person name="Bayer T."/>
            <person name="Micklem G."/>
            <person name="Kim H."/>
            <person name="Bhak J."/>
            <person name="Lajeunesse T.C."/>
            <person name="Voolstra C.R."/>
        </authorList>
    </citation>
    <scope>NUCLEOTIDE SEQUENCE [LARGE SCALE GENOMIC DNA]</scope>
    <source>
        <strain evidence="4 5">CCMP2467</strain>
    </source>
</reference>
<dbReference type="Gene3D" id="3.60.10.10">
    <property type="entry name" value="Endonuclease/exonuclease/phosphatase"/>
    <property type="match status" value="1"/>
</dbReference>
<dbReference type="InterPro" id="IPR012337">
    <property type="entry name" value="RNaseH-like_sf"/>
</dbReference>
<feature type="region of interest" description="Disordered" evidence="2">
    <location>
        <begin position="700"/>
        <end position="738"/>
    </location>
</feature>